<dbReference type="GeneTree" id="ENSGT00390000000954"/>
<dbReference type="GO" id="GO:0033554">
    <property type="term" value="P:cellular response to stress"/>
    <property type="evidence" value="ECO:0007669"/>
    <property type="project" value="UniProtKB-ARBA"/>
</dbReference>
<dbReference type="GO" id="GO:0005634">
    <property type="term" value="C:nucleus"/>
    <property type="evidence" value="ECO:0007669"/>
    <property type="project" value="UniProtKB-SubCell"/>
</dbReference>
<evidence type="ECO:0000256" key="5">
    <source>
        <dbReference type="ARBA" id="ARBA00023242"/>
    </source>
</evidence>
<dbReference type="Pfam" id="PF05773">
    <property type="entry name" value="RWD"/>
    <property type="match status" value="1"/>
</dbReference>
<keyword evidence="5" id="KW-0539">Nucleus</keyword>
<dbReference type="PROSITE" id="PS50908">
    <property type="entry name" value="RWD"/>
    <property type="match status" value="1"/>
</dbReference>
<dbReference type="InParanoid" id="H3CLN7"/>
<evidence type="ECO:0000256" key="4">
    <source>
        <dbReference type="ARBA" id="ARBA00022490"/>
    </source>
</evidence>
<dbReference type="InterPro" id="IPR038840">
    <property type="entry name" value="RWDD3"/>
</dbReference>
<dbReference type="AlphaFoldDB" id="H3CLN7"/>
<dbReference type="GO" id="GO:0010468">
    <property type="term" value="P:regulation of gene expression"/>
    <property type="evidence" value="ECO:0007669"/>
    <property type="project" value="UniProtKB-ARBA"/>
</dbReference>
<sequence>MSEAAVEEVSVLSSIYCGEGEFQLIRHSVQDGLVVQISKTVGGEGGLDVRLSFHLHPNYPSCPPEISVASTHLSKTQCHSVRQKLTDQAAALAPEPMVHQLVERVQQEYVDVLDINSGKEEEKQVDKEKEWTVVLLLDHIRSRKHYIKLLERWTRQLQLFGMLLLGRSILVMLHGDKPKIKEFCHLLKTVKIDVDSSGKKCKEKMMKVLIETSSFSSCVGLQGFVVKNYESLEELSAAFQDINMKELFQQISLVVE</sequence>
<evidence type="ECO:0000256" key="2">
    <source>
        <dbReference type="ARBA" id="ARBA00004496"/>
    </source>
</evidence>
<feature type="domain" description="RWD" evidence="7">
    <location>
        <begin position="7"/>
        <end position="112"/>
    </location>
</feature>
<evidence type="ECO:0000256" key="1">
    <source>
        <dbReference type="ARBA" id="ARBA00004123"/>
    </source>
</evidence>
<organism evidence="8 9">
    <name type="scientific">Tetraodon nigroviridis</name>
    <name type="common">Spotted green pufferfish</name>
    <name type="synonym">Chelonodon nigroviridis</name>
    <dbReference type="NCBI Taxonomy" id="99883"/>
    <lineage>
        <taxon>Eukaryota</taxon>
        <taxon>Metazoa</taxon>
        <taxon>Chordata</taxon>
        <taxon>Craniata</taxon>
        <taxon>Vertebrata</taxon>
        <taxon>Euteleostomi</taxon>
        <taxon>Actinopterygii</taxon>
        <taxon>Neopterygii</taxon>
        <taxon>Teleostei</taxon>
        <taxon>Neoteleostei</taxon>
        <taxon>Acanthomorphata</taxon>
        <taxon>Eupercaria</taxon>
        <taxon>Tetraodontiformes</taxon>
        <taxon>Tetradontoidea</taxon>
        <taxon>Tetraodontidae</taxon>
        <taxon>Tetraodon</taxon>
    </lineage>
</organism>
<evidence type="ECO:0000313" key="9">
    <source>
        <dbReference type="Proteomes" id="UP000007303"/>
    </source>
</evidence>
<dbReference type="SMART" id="SM00591">
    <property type="entry name" value="RWD"/>
    <property type="match status" value="1"/>
</dbReference>
<reference evidence="8" key="3">
    <citation type="submission" date="2025-09" db="UniProtKB">
        <authorList>
            <consortium name="Ensembl"/>
        </authorList>
    </citation>
    <scope>IDENTIFICATION</scope>
</reference>
<dbReference type="HOGENOM" id="CLU_087636_0_0_1"/>
<dbReference type="PANTHER" id="PTHR15628:SF1">
    <property type="entry name" value="RWD DOMAIN-CONTAINING PROTEIN 3"/>
    <property type="match status" value="1"/>
</dbReference>
<dbReference type="OMA" id="GITFRIQ"/>
<keyword evidence="9" id="KW-1185">Reference proteome</keyword>
<dbReference type="PANTHER" id="PTHR15628">
    <property type="entry name" value="RWD DOMAIN-CONTAINING PROTEIN 3"/>
    <property type="match status" value="1"/>
</dbReference>
<dbReference type="InterPro" id="IPR006575">
    <property type="entry name" value="RWD_dom"/>
</dbReference>
<dbReference type="STRING" id="99883.ENSTNIP00000009166"/>
<evidence type="ECO:0000256" key="3">
    <source>
        <dbReference type="ARBA" id="ARBA00015444"/>
    </source>
</evidence>
<dbReference type="GO" id="GO:1902073">
    <property type="term" value="P:positive regulation of hypoxia-inducible factor-1alpha signaling pathway"/>
    <property type="evidence" value="ECO:0007669"/>
    <property type="project" value="InterPro"/>
</dbReference>
<keyword evidence="4" id="KW-0963">Cytoplasm</keyword>
<dbReference type="GO" id="GO:0033235">
    <property type="term" value="P:positive regulation of protein sumoylation"/>
    <property type="evidence" value="ECO:0007669"/>
    <property type="project" value="InterPro"/>
</dbReference>
<accession>H3CLN7</accession>
<dbReference type="FunCoup" id="H3CLN7">
    <property type="interactions" value="367"/>
</dbReference>
<dbReference type="SUPFAM" id="SSF54495">
    <property type="entry name" value="UBC-like"/>
    <property type="match status" value="1"/>
</dbReference>
<reference evidence="9" key="1">
    <citation type="journal article" date="2004" name="Nature">
        <title>Genome duplication in the teleost fish Tetraodon nigroviridis reveals the early vertebrate proto-karyotype.</title>
        <authorList>
            <person name="Jaillon O."/>
            <person name="Aury J.-M."/>
            <person name="Brunet F."/>
            <person name="Petit J.-L."/>
            <person name="Stange-Thomann N."/>
            <person name="Mauceli E."/>
            <person name="Bouneau L."/>
            <person name="Fischer C."/>
            <person name="Ozouf-Costaz C."/>
            <person name="Bernot A."/>
            <person name="Nicaud S."/>
            <person name="Jaffe D."/>
            <person name="Fisher S."/>
            <person name="Lutfalla G."/>
            <person name="Dossat C."/>
            <person name="Segurens B."/>
            <person name="Dasilva C."/>
            <person name="Salanoubat M."/>
            <person name="Levy M."/>
            <person name="Boudet N."/>
            <person name="Castellano S."/>
            <person name="Anthouard V."/>
            <person name="Jubin C."/>
            <person name="Castelli V."/>
            <person name="Katinka M."/>
            <person name="Vacherie B."/>
            <person name="Biemont C."/>
            <person name="Skalli Z."/>
            <person name="Cattolico L."/>
            <person name="Poulain J."/>
            <person name="De Berardinis V."/>
            <person name="Cruaud C."/>
            <person name="Duprat S."/>
            <person name="Brottier P."/>
            <person name="Coutanceau J.-P."/>
            <person name="Gouzy J."/>
            <person name="Parra G."/>
            <person name="Lardier G."/>
            <person name="Chapple C."/>
            <person name="McKernan K.J."/>
            <person name="McEwan P."/>
            <person name="Bosak S."/>
            <person name="Kellis M."/>
            <person name="Volff J.-N."/>
            <person name="Guigo R."/>
            <person name="Zody M.C."/>
            <person name="Mesirov J."/>
            <person name="Lindblad-Toh K."/>
            <person name="Birren B."/>
            <person name="Nusbaum C."/>
            <person name="Kahn D."/>
            <person name="Robinson-Rechavi M."/>
            <person name="Laudet V."/>
            <person name="Schachter V."/>
            <person name="Quetier F."/>
            <person name="Saurin W."/>
            <person name="Scarpelli C."/>
            <person name="Wincker P."/>
            <person name="Lander E.S."/>
            <person name="Weissenbach J."/>
            <person name="Roest Crollius H."/>
        </authorList>
    </citation>
    <scope>NUCLEOTIDE SEQUENCE [LARGE SCALE GENOMIC DNA]</scope>
</reference>
<evidence type="ECO:0000259" key="7">
    <source>
        <dbReference type="PROSITE" id="PS50908"/>
    </source>
</evidence>
<dbReference type="Ensembl" id="ENSTNIT00000009337.1">
    <property type="protein sequence ID" value="ENSTNIP00000009166.1"/>
    <property type="gene ID" value="ENSTNIG00000006399.1"/>
</dbReference>
<protein>
    <recommendedName>
        <fullName evidence="3">RWD domain-containing protein 3</fullName>
    </recommendedName>
</protein>
<reference evidence="8" key="2">
    <citation type="submission" date="2025-08" db="UniProtKB">
        <authorList>
            <consortium name="Ensembl"/>
        </authorList>
    </citation>
    <scope>IDENTIFICATION</scope>
</reference>
<dbReference type="Proteomes" id="UP000007303">
    <property type="component" value="Unassembled WGS sequence"/>
</dbReference>
<comment type="function">
    <text evidence="6">Enhancer of SUMO conjugation. Increases SUMO conjugation to proteins by promoting the: binding of E1 and E2 enzymes, thioester linkage between SUMO and ube2i/ubc9 and transfer of SUMO to specific target proteins which include hif1a, pias, nfkbia, nr3c1 and top1. Has no effect on ubiquitination.</text>
</comment>
<dbReference type="GO" id="GO:0005737">
    <property type="term" value="C:cytoplasm"/>
    <property type="evidence" value="ECO:0007669"/>
    <property type="project" value="UniProtKB-SubCell"/>
</dbReference>
<dbReference type="FunFam" id="3.10.110.10:FF:000050">
    <property type="entry name" value="eIF-2-alpha kinase GCN2"/>
    <property type="match status" value="1"/>
</dbReference>
<evidence type="ECO:0000313" key="8">
    <source>
        <dbReference type="Ensembl" id="ENSTNIP00000009166.1"/>
    </source>
</evidence>
<dbReference type="InterPro" id="IPR016135">
    <property type="entry name" value="UBQ-conjugating_enzyme/RWD"/>
</dbReference>
<comment type="subcellular location">
    <subcellularLocation>
        <location evidence="2">Cytoplasm</location>
    </subcellularLocation>
    <subcellularLocation>
        <location evidence="1">Nucleus</location>
    </subcellularLocation>
</comment>
<evidence type="ECO:0000256" key="6">
    <source>
        <dbReference type="ARBA" id="ARBA00053748"/>
    </source>
</evidence>
<dbReference type="Gene3D" id="3.10.110.10">
    <property type="entry name" value="Ubiquitin Conjugating Enzyme"/>
    <property type="match status" value="1"/>
</dbReference>
<proteinExistence type="predicted"/>
<name>H3CLN7_TETNG</name>